<dbReference type="PANTHER" id="PTHR10629">
    <property type="entry name" value="CYTOSINE-SPECIFIC METHYLTRANSFERASE"/>
    <property type="match status" value="1"/>
</dbReference>
<dbReference type="EC" id="2.1.1.37" evidence="1"/>
<evidence type="ECO:0000313" key="8">
    <source>
        <dbReference type="EMBL" id="GLS27717.1"/>
    </source>
</evidence>
<dbReference type="PROSITE" id="PS51679">
    <property type="entry name" value="SAM_MT_C5"/>
    <property type="match status" value="1"/>
</dbReference>
<comment type="similarity">
    <text evidence="7">Belongs to the class I-like SAM-binding methyltransferase superfamily. C5-methyltransferase family.</text>
</comment>
<gene>
    <name evidence="8" type="ORF">GCM10007877_34360</name>
</gene>
<evidence type="ECO:0000256" key="7">
    <source>
        <dbReference type="PROSITE-ProRule" id="PRU01016"/>
    </source>
</evidence>
<dbReference type="GO" id="GO:0003886">
    <property type="term" value="F:DNA (cytosine-5-)-methyltransferase activity"/>
    <property type="evidence" value="ECO:0007669"/>
    <property type="project" value="UniProtKB-EC"/>
</dbReference>
<dbReference type="Gene3D" id="3.90.120.10">
    <property type="entry name" value="DNA Methylase, subunit A, domain 2"/>
    <property type="match status" value="1"/>
</dbReference>
<evidence type="ECO:0000256" key="2">
    <source>
        <dbReference type="ARBA" id="ARBA00022603"/>
    </source>
</evidence>
<keyword evidence="5" id="KW-0680">Restriction system</keyword>
<dbReference type="PROSITE" id="PS00094">
    <property type="entry name" value="C5_MTASE_1"/>
    <property type="match status" value="1"/>
</dbReference>
<evidence type="ECO:0000256" key="5">
    <source>
        <dbReference type="ARBA" id="ARBA00022747"/>
    </source>
</evidence>
<dbReference type="InterPro" id="IPR031303">
    <property type="entry name" value="C5_meth_CS"/>
</dbReference>
<comment type="catalytic activity">
    <reaction evidence="6">
        <text>a 2'-deoxycytidine in DNA + S-adenosyl-L-methionine = a 5-methyl-2'-deoxycytidine in DNA + S-adenosyl-L-homocysteine + H(+)</text>
        <dbReference type="Rhea" id="RHEA:13681"/>
        <dbReference type="Rhea" id="RHEA-COMP:11369"/>
        <dbReference type="Rhea" id="RHEA-COMP:11370"/>
        <dbReference type="ChEBI" id="CHEBI:15378"/>
        <dbReference type="ChEBI" id="CHEBI:57856"/>
        <dbReference type="ChEBI" id="CHEBI:59789"/>
        <dbReference type="ChEBI" id="CHEBI:85452"/>
        <dbReference type="ChEBI" id="CHEBI:85454"/>
        <dbReference type="EC" id="2.1.1.37"/>
    </reaction>
</comment>
<dbReference type="PROSITE" id="PS00095">
    <property type="entry name" value="C5_MTASE_2"/>
    <property type="match status" value="1"/>
</dbReference>
<keyword evidence="4 7" id="KW-0949">S-adenosyl-L-methionine</keyword>
<dbReference type="GO" id="GO:0044027">
    <property type="term" value="P:negative regulation of gene expression via chromosomal CpG island methylation"/>
    <property type="evidence" value="ECO:0007669"/>
    <property type="project" value="TreeGrafter"/>
</dbReference>
<dbReference type="AlphaFoldDB" id="A0AA37TEV6"/>
<protein>
    <recommendedName>
        <fullName evidence="1">DNA (cytosine-5-)-methyltransferase</fullName>
        <ecNumber evidence="1">2.1.1.37</ecNumber>
    </recommendedName>
</protein>
<evidence type="ECO:0000313" key="9">
    <source>
        <dbReference type="Proteomes" id="UP001156870"/>
    </source>
</evidence>
<dbReference type="SUPFAM" id="SSF53335">
    <property type="entry name" value="S-adenosyl-L-methionine-dependent methyltransferases"/>
    <property type="match status" value="1"/>
</dbReference>
<keyword evidence="2 7" id="KW-0489">Methyltransferase</keyword>
<dbReference type="Gene3D" id="3.40.50.150">
    <property type="entry name" value="Vaccinia Virus protein VP39"/>
    <property type="match status" value="1"/>
</dbReference>
<evidence type="ECO:0000256" key="1">
    <source>
        <dbReference type="ARBA" id="ARBA00011975"/>
    </source>
</evidence>
<accession>A0AA37TEV6</accession>
<dbReference type="PANTHER" id="PTHR10629:SF52">
    <property type="entry name" value="DNA (CYTOSINE-5)-METHYLTRANSFERASE 1"/>
    <property type="match status" value="1"/>
</dbReference>
<name>A0AA37TEV6_9GAMM</name>
<dbReference type="InterPro" id="IPR029063">
    <property type="entry name" value="SAM-dependent_MTases_sf"/>
</dbReference>
<dbReference type="Proteomes" id="UP001156870">
    <property type="component" value="Unassembled WGS sequence"/>
</dbReference>
<evidence type="ECO:0000256" key="4">
    <source>
        <dbReference type="ARBA" id="ARBA00022691"/>
    </source>
</evidence>
<evidence type="ECO:0000256" key="6">
    <source>
        <dbReference type="ARBA" id="ARBA00047422"/>
    </source>
</evidence>
<dbReference type="Pfam" id="PF00145">
    <property type="entry name" value="DNA_methylase"/>
    <property type="match status" value="2"/>
</dbReference>
<dbReference type="InterPro" id="IPR050390">
    <property type="entry name" value="C5-Methyltransferase"/>
</dbReference>
<organism evidence="8 9">
    <name type="scientific">Marinibactrum halimedae</name>
    <dbReference type="NCBI Taxonomy" id="1444977"/>
    <lineage>
        <taxon>Bacteria</taxon>
        <taxon>Pseudomonadati</taxon>
        <taxon>Pseudomonadota</taxon>
        <taxon>Gammaproteobacteria</taxon>
        <taxon>Cellvibrionales</taxon>
        <taxon>Cellvibrionaceae</taxon>
        <taxon>Marinibactrum</taxon>
    </lineage>
</organism>
<dbReference type="PRINTS" id="PR00105">
    <property type="entry name" value="C5METTRFRASE"/>
</dbReference>
<keyword evidence="9" id="KW-1185">Reference proteome</keyword>
<dbReference type="GO" id="GO:0003677">
    <property type="term" value="F:DNA binding"/>
    <property type="evidence" value="ECO:0007669"/>
    <property type="project" value="TreeGrafter"/>
</dbReference>
<dbReference type="RefSeq" id="WP_232593463.1">
    <property type="nucleotide sequence ID" value="NZ_BSPD01000087.1"/>
</dbReference>
<dbReference type="InterPro" id="IPR018117">
    <property type="entry name" value="C5_DNA_meth_AS"/>
</dbReference>
<keyword evidence="3 7" id="KW-0808">Transferase</keyword>
<dbReference type="EMBL" id="BSPD01000087">
    <property type="protein sequence ID" value="GLS27717.1"/>
    <property type="molecule type" value="Genomic_DNA"/>
</dbReference>
<feature type="active site" evidence="7">
    <location>
        <position position="77"/>
    </location>
</feature>
<evidence type="ECO:0000256" key="3">
    <source>
        <dbReference type="ARBA" id="ARBA00022679"/>
    </source>
</evidence>
<dbReference type="GO" id="GO:0032259">
    <property type="term" value="P:methylation"/>
    <property type="evidence" value="ECO:0007669"/>
    <property type="project" value="UniProtKB-KW"/>
</dbReference>
<dbReference type="InterPro" id="IPR001525">
    <property type="entry name" value="C5_MeTfrase"/>
</dbReference>
<sequence>MTLKSIELFAGAGGLAFGLHEAGFETQAAIELNKDACSSLRGSVLLGDHCQIVESDIKNHDFAKYPSIDLVSGGPPCQPFSLGGKHAANTDNRDMFPEAVRAIRELSPKSFVFENVKGLLRKSFSTYFEYILLQLQYPTMVKKETENWESHLSRLEKKRTKGDKPEYNIVFRLLNSADYGVPQKRERVIIVGFRANLGIQWAFPKPTHTEDRLLWEQLVNNEYWKRHNLKPPALLPQQERKKASLIKKYGLFTPPEKPWVTVRDAISDLPEPYIELQDGKIKNHIFRDGARMYPGHTGSYIDSPSKTLKAGVHGVPGGENMIRFSDDSVRYFTVRESARMQTFPDFYEVSGSWSEAMRQLGNAVPVALARVIGNSLYEALIPKN</sequence>
<comment type="caution">
    <text evidence="8">The sequence shown here is derived from an EMBL/GenBank/DDBJ whole genome shotgun (WGS) entry which is preliminary data.</text>
</comment>
<proteinExistence type="inferred from homology"/>
<reference evidence="8 9" key="1">
    <citation type="journal article" date="2014" name="Int. J. Syst. Evol. Microbiol.">
        <title>Complete genome sequence of Corynebacterium casei LMG S-19264T (=DSM 44701T), isolated from a smear-ripened cheese.</title>
        <authorList>
            <consortium name="US DOE Joint Genome Institute (JGI-PGF)"/>
            <person name="Walter F."/>
            <person name="Albersmeier A."/>
            <person name="Kalinowski J."/>
            <person name="Ruckert C."/>
        </authorList>
    </citation>
    <scope>NUCLEOTIDE SEQUENCE [LARGE SCALE GENOMIC DNA]</scope>
    <source>
        <strain evidence="8 9">NBRC 110095</strain>
    </source>
</reference>
<dbReference type="GO" id="GO:0009307">
    <property type="term" value="P:DNA restriction-modification system"/>
    <property type="evidence" value="ECO:0007669"/>
    <property type="project" value="UniProtKB-KW"/>
</dbReference>